<proteinExistence type="predicted"/>
<name>A0A7X3JYM3_9BACL</name>
<feature type="transmembrane region" description="Helical" evidence="1">
    <location>
        <begin position="218"/>
        <end position="239"/>
    </location>
</feature>
<dbReference type="PANTHER" id="PTHR37305">
    <property type="entry name" value="INTEGRAL MEMBRANE PROTEIN-RELATED"/>
    <property type="match status" value="1"/>
</dbReference>
<accession>A0A7X3JYM3</accession>
<dbReference type="RefSeq" id="WP_157333717.1">
    <property type="nucleotide sequence ID" value="NZ_RHLK01000002.1"/>
</dbReference>
<feature type="transmembrane region" description="Helical" evidence="1">
    <location>
        <begin position="148"/>
        <end position="165"/>
    </location>
</feature>
<dbReference type="PANTHER" id="PTHR37305:SF1">
    <property type="entry name" value="MEMBRANE PROTEIN"/>
    <property type="match status" value="1"/>
</dbReference>
<evidence type="ECO:0000256" key="1">
    <source>
        <dbReference type="SAM" id="Phobius"/>
    </source>
</evidence>
<feature type="transmembrane region" description="Helical" evidence="1">
    <location>
        <begin position="106"/>
        <end position="128"/>
    </location>
</feature>
<reference evidence="2 3" key="1">
    <citation type="journal article" date="2019" name="Microorganisms">
        <title>Paenibacillus lutrae sp. nov., A Chitinolytic Species Isolated from A River Otter in Castril Natural Park, Granada, Spain.</title>
        <authorList>
            <person name="Rodriguez M."/>
            <person name="Reina J.C."/>
            <person name="Bejar V."/>
            <person name="Llamas I."/>
        </authorList>
    </citation>
    <scope>NUCLEOTIDE SEQUENCE [LARGE SCALE GENOMIC DNA]</scope>
    <source>
        <strain evidence="2 3">N10</strain>
    </source>
</reference>
<dbReference type="Proteomes" id="UP000490800">
    <property type="component" value="Unassembled WGS sequence"/>
</dbReference>
<feature type="transmembrane region" description="Helical" evidence="1">
    <location>
        <begin position="172"/>
        <end position="190"/>
    </location>
</feature>
<dbReference type="Pfam" id="PF12730">
    <property type="entry name" value="ABC2_membrane_4"/>
    <property type="match status" value="1"/>
</dbReference>
<organism evidence="2 3">
    <name type="scientific">Paenibacillus lutrae</name>
    <dbReference type="NCBI Taxonomy" id="2078573"/>
    <lineage>
        <taxon>Bacteria</taxon>
        <taxon>Bacillati</taxon>
        <taxon>Bacillota</taxon>
        <taxon>Bacilli</taxon>
        <taxon>Bacillales</taxon>
        <taxon>Paenibacillaceae</taxon>
        <taxon>Paenibacillus</taxon>
    </lineage>
</organism>
<evidence type="ECO:0000313" key="2">
    <source>
        <dbReference type="EMBL" id="MVO99060.1"/>
    </source>
</evidence>
<feature type="transmembrane region" description="Helical" evidence="1">
    <location>
        <begin position="60"/>
        <end position="79"/>
    </location>
</feature>
<keyword evidence="1" id="KW-1133">Transmembrane helix</keyword>
<dbReference type="AlphaFoldDB" id="A0A7X3JYM3"/>
<keyword evidence="1" id="KW-0812">Transmembrane</keyword>
<comment type="caution">
    <text evidence="2">The sequence shown here is derived from an EMBL/GenBank/DDBJ whole genome shotgun (WGS) entry which is preliminary data.</text>
</comment>
<protein>
    <submittedName>
        <fullName evidence="2">ABC transporter permease subunit</fullName>
    </submittedName>
</protein>
<sequence length="245" mass="27438">MASLLFTEFLKLKRSKMFLISILGAAVAPFMVVVATWVQLQTKANPPVVLFEQLFYETNLYVVLVIGVPLYGVVTAYLFSREYQEDTLKNLLTIPVSRMSYLLSKLLMLLMWIIALTLVAWSLTLVLGLLTRFDGFSGALVLQSLQRFVTGGLLLFILSMPTVLITLVLKNYVPTIIFTIVITMINIMGANSEHRDLFPWAAVQDITNQSLLPTYPAFYTYALIAAASLGGLAAILIYFRRTDIH</sequence>
<feature type="transmembrane region" description="Helical" evidence="1">
    <location>
        <begin position="18"/>
        <end position="40"/>
    </location>
</feature>
<gene>
    <name evidence="2" type="ORF">EDM21_05915</name>
</gene>
<evidence type="ECO:0000313" key="3">
    <source>
        <dbReference type="Proteomes" id="UP000490800"/>
    </source>
</evidence>
<keyword evidence="3" id="KW-1185">Reference proteome</keyword>
<keyword evidence="1" id="KW-0472">Membrane</keyword>
<dbReference type="OrthoDB" id="4336274at2"/>
<dbReference type="EMBL" id="RHLK01000002">
    <property type="protein sequence ID" value="MVO99060.1"/>
    <property type="molecule type" value="Genomic_DNA"/>
</dbReference>